<feature type="chain" id="PRO_5043809467" evidence="1">
    <location>
        <begin position="19"/>
        <end position="89"/>
    </location>
</feature>
<evidence type="ECO:0000256" key="1">
    <source>
        <dbReference type="SAM" id="SignalP"/>
    </source>
</evidence>
<proteinExistence type="predicted"/>
<accession>A0AAV6V741</accession>
<dbReference type="AlphaFoldDB" id="A0AAV6V741"/>
<organism evidence="2 3">
    <name type="scientific">Oedothorax gibbosus</name>
    <dbReference type="NCBI Taxonomy" id="931172"/>
    <lineage>
        <taxon>Eukaryota</taxon>
        <taxon>Metazoa</taxon>
        <taxon>Ecdysozoa</taxon>
        <taxon>Arthropoda</taxon>
        <taxon>Chelicerata</taxon>
        <taxon>Arachnida</taxon>
        <taxon>Araneae</taxon>
        <taxon>Araneomorphae</taxon>
        <taxon>Entelegynae</taxon>
        <taxon>Araneoidea</taxon>
        <taxon>Linyphiidae</taxon>
        <taxon>Erigoninae</taxon>
        <taxon>Oedothorax</taxon>
    </lineage>
</organism>
<sequence length="89" mass="9921">MMLNVALLLCLLSVGIDAKSIKRNAGDNPICSKTQPCGWEIYKPYIRTVLYFMKSPCECPVNTQCQRSSDDISISAYVHLCASTDDKRS</sequence>
<comment type="caution">
    <text evidence="2">The sequence shown here is derived from an EMBL/GenBank/DDBJ whole genome shotgun (WGS) entry which is preliminary data.</text>
</comment>
<keyword evidence="1" id="KW-0732">Signal</keyword>
<evidence type="ECO:0000313" key="2">
    <source>
        <dbReference type="EMBL" id="KAG8191456.1"/>
    </source>
</evidence>
<protein>
    <submittedName>
        <fullName evidence="2">Uncharacterized protein</fullName>
    </submittedName>
</protein>
<reference evidence="2 3" key="1">
    <citation type="journal article" date="2022" name="Nat. Ecol. Evol.">
        <title>A masculinizing supergene underlies an exaggerated male reproductive morph in a spider.</title>
        <authorList>
            <person name="Hendrickx F."/>
            <person name="De Corte Z."/>
            <person name="Sonet G."/>
            <person name="Van Belleghem S.M."/>
            <person name="Kostlbacher S."/>
            <person name="Vangestel C."/>
        </authorList>
    </citation>
    <scope>NUCLEOTIDE SEQUENCE [LARGE SCALE GENOMIC DNA]</scope>
    <source>
        <strain evidence="2">W744_W776</strain>
    </source>
</reference>
<evidence type="ECO:0000313" key="3">
    <source>
        <dbReference type="Proteomes" id="UP000827092"/>
    </source>
</evidence>
<gene>
    <name evidence="2" type="ORF">JTE90_020706</name>
</gene>
<dbReference type="Proteomes" id="UP000827092">
    <property type="component" value="Unassembled WGS sequence"/>
</dbReference>
<dbReference type="EMBL" id="JAFNEN010000159">
    <property type="protein sequence ID" value="KAG8191456.1"/>
    <property type="molecule type" value="Genomic_DNA"/>
</dbReference>
<name>A0AAV6V741_9ARAC</name>
<feature type="signal peptide" evidence="1">
    <location>
        <begin position="1"/>
        <end position="18"/>
    </location>
</feature>
<keyword evidence="3" id="KW-1185">Reference proteome</keyword>